<keyword evidence="2" id="KW-1185">Reference proteome</keyword>
<dbReference type="EMBL" id="JBHSFN010000001">
    <property type="protein sequence ID" value="MFC4584933.1"/>
    <property type="molecule type" value="Genomic_DNA"/>
</dbReference>
<name>A0ABV9E6L0_9ACTN</name>
<evidence type="ECO:0000313" key="1">
    <source>
        <dbReference type="EMBL" id="MFC4584933.1"/>
    </source>
</evidence>
<dbReference type="RefSeq" id="WP_262840969.1">
    <property type="nucleotide sequence ID" value="NZ_JANZYP010000003.1"/>
</dbReference>
<accession>A0ABV9E6L0</accession>
<reference evidence="2" key="1">
    <citation type="journal article" date="2019" name="Int. J. Syst. Evol. Microbiol.">
        <title>The Global Catalogue of Microorganisms (GCM) 10K type strain sequencing project: providing services to taxonomists for standard genome sequencing and annotation.</title>
        <authorList>
            <consortium name="The Broad Institute Genomics Platform"/>
            <consortium name="The Broad Institute Genome Sequencing Center for Infectious Disease"/>
            <person name="Wu L."/>
            <person name="Ma J."/>
        </authorList>
    </citation>
    <scope>NUCLEOTIDE SEQUENCE [LARGE SCALE GENOMIC DNA]</scope>
    <source>
        <strain evidence="2">CCUG 49560</strain>
    </source>
</reference>
<evidence type="ECO:0008006" key="3">
    <source>
        <dbReference type="Google" id="ProtNLM"/>
    </source>
</evidence>
<organism evidence="1 2">
    <name type="scientific">Sphaerisporangium corydalis</name>
    <dbReference type="NCBI Taxonomy" id="1441875"/>
    <lineage>
        <taxon>Bacteria</taxon>
        <taxon>Bacillati</taxon>
        <taxon>Actinomycetota</taxon>
        <taxon>Actinomycetes</taxon>
        <taxon>Streptosporangiales</taxon>
        <taxon>Streptosporangiaceae</taxon>
        <taxon>Sphaerisporangium</taxon>
    </lineage>
</organism>
<sequence>MPIPLPNLDDHTFADLVAEARALIPVLAPGWTDHNPGDPGIALVEMLAWLTETAMFQVDQVTPAHTERFLGLLNGPPPEGSPPEASSLEERVRATTRALREPYRAATPGDFERLVLGGTGTALGQEIVRARCVPGRDLSAADPDVRAAEAPGHVSVVAVPGPPGPGPYPRPVLDPAVAAALWDFLDGRRLLTTRHHVVGPAYVRIEVEAVVALGADAPPQEAFDDMLDRLRTFLGPLTGGTAKDGWPFGRDVYASEIYTLLDRSPFTDYVDAVVLRGGTPIPGREGEVAGIALDDHELAELTRVHLTCHQASRVAFEDEWRAGS</sequence>
<comment type="caution">
    <text evidence="1">The sequence shown here is derived from an EMBL/GenBank/DDBJ whole genome shotgun (WGS) entry which is preliminary data.</text>
</comment>
<proteinExistence type="predicted"/>
<dbReference type="Proteomes" id="UP001595891">
    <property type="component" value="Unassembled WGS sequence"/>
</dbReference>
<evidence type="ECO:0000313" key="2">
    <source>
        <dbReference type="Proteomes" id="UP001595891"/>
    </source>
</evidence>
<gene>
    <name evidence="1" type="ORF">ACFO8L_02530</name>
</gene>
<protein>
    <recommendedName>
        <fullName evidence="3">Baseplate protein J-like domain-containing protein</fullName>
    </recommendedName>
</protein>